<sequence>MGSPMNSAHPQTREFRAFLNNIEYARKMILAGRSLAAFQSPVIDIGDFYRAAWVQAVGAIDHWFHEELYRRVAELTAEDSPTMPHQLTKFELPLVKVEEVRRGTTTLADAVSEHVRAKWSNAALQNPRKISEALKLVSEEDIWAKAAAKLNEWNHGRTSMSAQTLKQQYNTITERRNKIAHDADLLDGDLKRRRPISDAEATDAIDWIERIALAIAHVLG</sequence>
<reference evidence="1" key="1">
    <citation type="submission" date="2023-02" db="EMBL/GenBank/DDBJ databases">
        <title>Actinokineospora globicatena NBRC 15670.</title>
        <authorList>
            <person name="Ichikawa N."/>
            <person name="Sato H."/>
            <person name="Tonouchi N."/>
        </authorList>
    </citation>
    <scope>NUCLEOTIDE SEQUENCE</scope>
    <source>
        <strain evidence="1">NBRC 15670</strain>
    </source>
</reference>
<comment type="caution">
    <text evidence="1">The sequence shown here is derived from an EMBL/GenBank/DDBJ whole genome shotgun (WGS) entry which is preliminary data.</text>
</comment>
<dbReference type="EMBL" id="BSSD01000003">
    <property type="protein sequence ID" value="GLW91701.1"/>
    <property type="molecule type" value="Genomic_DNA"/>
</dbReference>
<evidence type="ECO:0000313" key="1">
    <source>
        <dbReference type="EMBL" id="GLW91701.1"/>
    </source>
</evidence>
<gene>
    <name evidence="1" type="ORF">Aglo03_25170</name>
</gene>
<dbReference type="Proteomes" id="UP001165042">
    <property type="component" value="Unassembled WGS sequence"/>
</dbReference>
<name>A0A9W6VA54_9PSEU</name>
<keyword evidence="2" id="KW-1185">Reference proteome</keyword>
<evidence type="ECO:0000313" key="2">
    <source>
        <dbReference type="Proteomes" id="UP001165042"/>
    </source>
</evidence>
<dbReference type="AlphaFoldDB" id="A0A9W6VA54"/>
<proteinExistence type="predicted"/>
<evidence type="ECO:0008006" key="3">
    <source>
        <dbReference type="Google" id="ProtNLM"/>
    </source>
</evidence>
<organism evidence="1 2">
    <name type="scientific">Actinokineospora globicatena</name>
    <dbReference type="NCBI Taxonomy" id="103729"/>
    <lineage>
        <taxon>Bacteria</taxon>
        <taxon>Bacillati</taxon>
        <taxon>Actinomycetota</taxon>
        <taxon>Actinomycetes</taxon>
        <taxon>Pseudonocardiales</taxon>
        <taxon>Pseudonocardiaceae</taxon>
        <taxon>Actinokineospora</taxon>
    </lineage>
</organism>
<accession>A0A9W6VA54</accession>
<protein>
    <recommendedName>
        <fullName evidence="3">RiboL-PSP-HEPN domain-containing protein</fullName>
    </recommendedName>
</protein>